<evidence type="ECO:0000313" key="2">
    <source>
        <dbReference type="Proteomes" id="UP000317650"/>
    </source>
</evidence>
<organism evidence="1 2">
    <name type="scientific">Musa balbisiana</name>
    <name type="common">Banana</name>
    <dbReference type="NCBI Taxonomy" id="52838"/>
    <lineage>
        <taxon>Eukaryota</taxon>
        <taxon>Viridiplantae</taxon>
        <taxon>Streptophyta</taxon>
        <taxon>Embryophyta</taxon>
        <taxon>Tracheophyta</taxon>
        <taxon>Spermatophyta</taxon>
        <taxon>Magnoliopsida</taxon>
        <taxon>Liliopsida</taxon>
        <taxon>Zingiberales</taxon>
        <taxon>Musaceae</taxon>
        <taxon>Musa</taxon>
    </lineage>
</organism>
<accession>A0A4V4H2V0</accession>
<sequence length="138" mass="15017">MGGLMGGVLGDASVGDREADQLVGAPVEAHQAHDHPQEQRQEVAPPCLAGARLLVPYCHCSLQYCLGSWSFRACIRLHARSRIARTHQELYSVHNVFPTNESILRACAEPRQEPTASTAVAVGSKQTRSSCQLIHHNP</sequence>
<dbReference type="AlphaFoldDB" id="A0A4V4H2V0"/>
<gene>
    <name evidence="1" type="ORF">C4D60_Mb02t21860</name>
</gene>
<dbReference type="Proteomes" id="UP000317650">
    <property type="component" value="Chromosome 2"/>
</dbReference>
<name>A0A4V4H2V0_MUSBA</name>
<dbReference type="EMBL" id="PYDT01000011">
    <property type="protein sequence ID" value="THU45806.1"/>
    <property type="molecule type" value="Genomic_DNA"/>
</dbReference>
<evidence type="ECO:0000313" key="1">
    <source>
        <dbReference type="EMBL" id="THU45806.1"/>
    </source>
</evidence>
<proteinExistence type="predicted"/>
<protein>
    <submittedName>
        <fullName evidence="1">Uncharacterized protein</fullName>
    </submittedName>
</protein>
<keyword evidence="2" id="KW-1185">Reference proteome</keyword>
<reference evidence="1 2" key="1">
    <citation type="journal article" date="2019" name="Nat. Plants">
        <title>Genome sequencing of Musa balbisiana reveals subgenome evolution and function divergence in polyploid bananas.</title>
        <authorList>
            <person name="Yao X."/>
        </authorList>
    </citation>
    <scope>NUCLEOTIDE SEQUENCE [LARGE SCALE GENOMIC DNA]</scope>
    <source>
        <strain evidence="2">cv. DH-PKW</strain>
        <tissue evidence="1">Leaves</tissue>
    </source>
</reference>
<comment type="caution">
    <text evidence="1">The sequence shown here is derived from an EMBL/GenBank/DDBJ whole genome shotgun (WGS) entry which is preliminary data.</text>
</comment>